<dbReference type="EMBL" id="JANQDX010000020">
    <property type="protein sequence ID" value="KAL0903438.1"/>
    <property type="molecule type" value="Genomic_DNA"/>
</dbReference>
<evidence type="ECO:0000256" key="1">
    <source>
        <dbReference type="SAM" id="MobiDB-lite"/>
    </source>
</evidence>
<keyword evidence="3" id="KW-1185">Reference proteome</keyword>
<accession>A0ABD0TUX9</accession>
<proteinExistence type="predicted"/>
<gene>
    <name evidence="2" type="ORF">M5K25_027819</name>
</gene>
<comment type="caution">
    <text evidence="2">The sequence shown here is derived from an EMBL/GenBank/DDBJ whole genome shotgun (WGS) entry which is preliminary data.</text>
</comment>
<organism evidence="2 3">
    <name type="scientific">Dendrobium thyrsiflorum</name>
    <name type="common">Pinecone-like raceme dendrobium</name>
    <name type="synonym">Orchid</name>
    <dbReference type="NCBI Taxonomy" id="117978"/>
    <lineage>
        <taxon>Eukaryota</taxon>
        <taxon>Viridiplantae</taxon>
        <taxon>Streptophyta</taxon>
        <taxon>Embryophyta</taxon>
        <taxon>Tracheophyta</taxon>
        <taxon>Spermatophyta</taxon>
        <taxon>Magnoliopsida</taxon>
        <taxon>Liliopsida</taxon>
        <taxon>Asparagales</taxon>
        <taxon>Orchidaceae</taxon>
        <taxon>Epidendroideae</taxon>
        <taxon>Malaxideae</taxon>
        <taxon>Dendrobiinae</taxon>
        <taxon>Dendrobium</taxon>
    </lineage>
</organism>
<sequence>MSGLKVGETEEDDDADFLPTEVCRVILAVPSTPVSEKYVKKEAPESCMMVLPMDCSSEKDLYFPEEDESDPDIASQMEHVNLGSDSESVDGSPDATMADSEENVLSNESKPEVTAQVQLRSGKIMPPPPKKGVSDKEKGKEIVINEDIIPKDPKKKDTAAKGIDYNILSHLRKIPAQLSIYDTLDDLIPADKKGAFLKPGSSDLQRAIDFYICAQSDAFVPAFTGLFYGNVAGRRIASGRTQILVPSSLSPDFLSSFVSKKNHLAYSCYC</sequence>
<dbReference type="Proteomes" id="UP001552299">
    <property type="component" value="Unassembled WGS sequence"/>
</dbReference>
<dbReference type="AlphaFoldDB" id="A0ABD0TUX9"/>
<reference evidence="2 3" key="1">
    <citation type="journal article" date="2024" name="Plant Biotechnol. J.">
        <title>Dendrobium thyrsiflorum genome and its molecular insights into genes involved in important horticultural traits.</title>
        <authorList>
            <person name="Chen B."/>
            <person name="Wang J.Y."/>
            <person name="Zheng P.J."/>
            <person name="Li K.L."/>
            <person name="Liang Y.M."/>
            <person name="Chen X.F."/>
            <person name="Zhang C."/>
            <person name="Zhao X."/>
            <person name="He X."/>
            <person name="Zhang G.Q."/>
            <person name="Liu Z.J."/>
            <person name="Xu Q."/>
        </authorList>
    </citation>
    <scope>NUCLEOTIDE SEQUENCE [LARGE SCALE GENOMIC DNA]</scope>
    <source>
        <strain evidence="2">GZMU011</strain>
    </source>
</reference>
<evidence type="ECO:0000313" key="3">
    <source>
        <dbReference type="Proteomes" id="UP001552299"/>
    </source>
</evidence>
<protein>
    <submittedName>
        <fullName evidence="2">Uncharacterized protein</fullName>
    </submittedName>
</protein>
<feature type="region of interest" description="Disordered" evidence="1">
    <location>
        <begin position="62"/>
        <end position="112"/>
    </location>
</feature>
<name>A0ABD0TUX9_DENTH</name>
<evidence type="ECO:0000313" key="2">
    <source>
        <dbReference type="EMBL" id="KAL0903438.1"/>
    </source>
</evidence>